<name>A0ABQ4JRI1_SALAC</name>
<keyword evidence="2" id="KW-0812">Transmembrane</keyword>
<evidence type="ECO:0000313" key="5">
    <source>
        <dbReference type="Proteomes" id="UP000677457"/>
    </source>
</evidence>
<keyword evidence="5" id="KW-1185">Reference proteome</keyword>
<feature type="transmembrane region" description="Helical" evidence="2">
    <location>
        <begin position="81"/>
        <end position="103"/>
    </location>
</feature>
<dbReference type="Proteomes" id="UP000677457">
    <property type="component" value="Unassembled WGS sequence"/>
</dbReference>
<evidence type="ECO:0000259" key="3">
    <source>
        <dbReference type="Pfam" id="PF13828"/>
    </source>
</evidence>
<gene>
    <name evidence="4" type="ORF">Sar04_20930</name>
</gene>
<evidence type="ECO:0000256" key="1">
    <source>
        <dbReference type="SAM" id="MobiDB-lite"/>
    </source>
</evidence>
<evidence type="ECO:0000256" key="2">
    <source>
        <dbReference type="SAM" id="Phobius"/>
    </source>
</evidence>
<sequence length="159" mass="16643">MLGGRPCSAAGRGDGDVVAVTRKGNLAGRLRTFLRTQTLCHPSEGNMTDQPPTQQPPPAMNPVPGHPPYPPYPPYAYPAPFNTYAILALVFGAMVFPPLGIYFGSKAKGQIAQTGERGVELATAGVVVGWIFTALYGVVFLAWCGMAAVMLGSAPGVQP</sequence>
<keyword evidence="2" id="KW-0472">Membrane</keyword>
<feature type="transmembrane region" description="Helical" evidence="2">
    <location>
        <begin position="124"/>
        <end position="151"/>
    </location>
</feature>
<evidence type="ECO:0000313" key="4">
    <source>
        <dbReference type="EMBL" id="GIM85126.1"/>
    </source>
</evidence>
<accession>A0ABQ4JRI1</accession>
<feature type="domain" description="DUF4190" evidence="3">
    <location>
        <begin position="85"/>
        <end position="138"/>
    </location>
</feature>
<dbReference type="Pfam" id="PF13828">
    <property type="entry name" value="DUF4190"/>
    <property type="match status" value="1"/>
</dbReference>
<comment type="caution">
    <text evidence="4">The sequence shown here is derived from an EMBL/GenBank/DDBJ whole genome shotgun (WGS) entry which is preliminary data.</text>
</comment>
<feature type="region of interest" description="Disordered" evidence="1">
    <location>
        <begin position="41"/>
        <end position="65"/>
    </location>
</feature>
<proteinExistence type="predicted"/>
<dbReference type="EMBL" id="BOQM01000011">
    <property type="protein sequence ID" value="GIM85126.1"/>
    <property type="molecule type" value="Genomic_DNA"/>
</dbReference>
<protein>
    <recommendedName>
        <fullName evidence="3">DUF4190 domain-containing protein</fullName>
    </recommendedName>
</protein>
<organism evidence="4 5">
    <name type="scientific">Salinispora arenicola</name>
    <dbReference type="NCBI Taxonomy" id="168697"/>
    <lineage>
        <taxon>Bacteria</taxon>
        <taxon>Bacillati</taxon>
        <taxon>Actinomycetota</taxon>
        <taxon>Actinomycetes</taxon>
        <taxon>Micromonosporales</taxon>
        <taxon>Micromonosporaceae</taxon>
        <taxon>Salinispora</taxon>
    </lineage>
</organism>
<keyword evidence="2" id="KW-1133">Transmembrane helix</keyword>
<feature type="compositionally biased region" description="Pro residues" evidence="1">
    <location>
        <begin position="53"/>
        <end position="65"/>
    </location>
</feature>
<reference evidence="4 5" key="1">
    <citation type="submission" date="2021-03" db="EMBL/GenBank/DDBJ databases">
        <title>Whole genome shotgun sequence of Salinispora arenicola NBRC 105043.</title>
        <authorList>
            <person name="Komaki H."/>
            <person name="Tamura T."/>
        </authorList>
    </citation>
    <scope>NUCLEOTIDE SEQUENCE [LARGE SCALE GENOMIC DNA]</scope>
    <source>
        <strain evidence="4 5">NBRC 105043</strain>
    </source>
</reference>
<dbReference type="InterPro" id="IPR025241">
    <property type="entry name" value="DUF4190"/>
</dbReference>